<accession>A0A2T0QB12</accession>
<sequence>MVSQKRTYHQLHLAVPLVERQHRLIEELRLSAPRPVVGGALALALGVSVRTVERDIARLRDAGVPITVRNGPGGGYGIDARRELPPIALTPGESAALIAALVAVGPYGSATARSALDKLLAALTPERR</sequence>
<dbReference type="AlphaFoldDB" id="A0A2T0QB12"/>
<gene>
    <name evidence="2" type="ORF">CLV72_102625</name>
</gene>
<protein>
    <submittedName>
        <fullName evidence="2">HTH domain-containing protein</fullName>
    </submittedName>
</protein>
<dbReference type="InterPro" id="IPR036390">
    <property type="entry name" value="WH_DNA-bd_sf"/>
</dbReference>
<evidence type="ECO:0000259" key="1">
    <source>
        <dbReference type="Pfam" id="PF08279"/>
    </source>
</evidence>
<dbReference type="InterPro" id="IPR051534">
    <property type="entry name" value="CBASS_pafABC_assoc_protein"/>
</dbReference>
<name>A0A2T0QB12_9ACTN</name>
<dbReference type="PANTHER" id="PTHR34580:SF1">
    <property type="entry name" value="PROTEIN PAFC"/>
    <property type="match status" value="1"/>
</dbReference>
<evidence type="ECO:0000313" key="3">
    <source>
        <dbReference type="Proteomes" id="UP000237846"/>
    </source>
</evidence>
<dbReference type="SUPFAM" id="SSF46785">
    <property type="entry name" value="Winged helix' DNA-binding domain"/>
    <property type="match status" value="1"/>
</dbReference>
<dbReference type="Proteomes" id="UP000237846">
    <property type="component" value="Unassembled WGS sequence"/>
</dbReference>
<organism evidence="2 3">
    <name type="scientific">Allonocardiopsis opalescens</name>
    <dbReference type="NCBI Taxonomy" id="1144618"/>
    <lineage>
        <taxon>Bacteria</taxon>
        <taxon>Bacillati</taxon>
        <taxon>Actinomycetota</taxon>
        <taxon>Actinomycetes</taxon>
        <taxon>Streptosporangiales</taxon>
        <taxon>Allonocardiopsis</taxon>
    </lineage>
</organism>
<dbReference type="Pfam" id="PF08279">
    <property type="entry name" value="HTH_11"/>
    <property type="match status" value="1"/>
</dbReference>
<dbReference type="InterPro" id="IPR036388">
    <property type="entry name" value="WH-like_DNA-bd_sf"/>
</dbReference>
<dbReference type="InterPro" id="IPR013196">
    <property type="entry name" value="HTH_11"/>
</dbReference>
<evidence type="ECO:0000313" key="2">
    <source>
        <dbReference type="EMBL" id="PRY00992.1"/>
    </source>
</evidence>
<feature type="domain" description="Helix-turn-helix type 11" evidence="1">
    <location>
        <begin position="20"/>
        <end position="76"/>
    </location>
</feature>
<keyword evidence="3" id="KW-1185">Reference proteome</keyword>
<dbReference type="PANTHER" id="PTHR34580">
    <property type="match status" value="1"/>
</dbReference>
<dbReference type="EMBL" id="PVZC01000002">
    <property type="protein sequence ID" value="PRY00992.1"/>
    <property type="molecule type" value="Genomic_DNA"/>
</dbReference>
<proteinExistence type="predicted"/>
<dbReference type="Gene3D" id="1.10.10.10">
    <property type="entry name" value="Winged helix-like DNA-binding domain superfamily/Winged helix DNA-binding domain"/>
    <property type="match status" value="1"/>
</dbReference>
<comment type="caution">
    <text evidence="2">The sequence shown here is derived from an EMBL/GenBank/DDBJ whole genome shotgun (WGS) entry which is preliminary data.</text>
</comment>
<reference evidence="2 3" key="1">
    <citation type="submission" date="2018-03" db="EMBL/GenBank/DDBJ databases">
        <title>Genomic Encyclopedia of Archaeal and Bacterial Type Strains, Phase II (KMG-II): from individual species to whole genera.</title>
        <authorList>
            <person name="Goeker M."/>
        </authorList>
    </citation>
    <scope>NUCLEOTIDE SEQUENCE [LARGE SCALE GENOMIC DNA]</scope>
    <source>
        <strain evidence="2 3">DSM 45601</strain>
    </source>
</reference>